<dbReference type="FunFam" id="3.30.160.60:FF:001270">
    <property type="entry name" value="zinc finger protein 583 isoform X1"/>
    <property type="match status" value="1"/>
</dbReference>
<dbReference type="GeneTree" id="ENSGT00940000163313"/>
<dbReference type="SUPFAM" id="SSF109640">
    <property type="entry name" value="KRAB domain (Kruppel-associated box)"/>
    <property type="match status" value="1"/>
</dbReference>
<reference evidence="14" key="2">
    <citation type="submission" date="2025-08" db="UniProtKB">
        <authorList>
            <consortium name="Ensembl"/>
        </authorList>
    </citation>
    <scope>IDENTIFICATION</scope>
    <source>
        <strain evidence="14">2N</strain>
    </source>
</reference>
<evidence type="ECO:0000256" key="10">
    <source>
        <dbReference type="ARBA" id="ARBA00023242"/>
    </source>
</evidence>
<reference evidence="14" key="3">
    <citation type="submission" date="2025-09" db="UniProtKB">
        <authorList>
            <consortium name="Ensembl"/>
        </authorList>
    </citation>
    <scope>IDENTIFICATION</scope>
    <source>
        <strain evidence="14">2N</strain>
    </source>
</reference>
<keyword evidence="15" id="KW-1185">Reference proteome</keyword>
<evidence type="ECO:0000256" key="6">
    <source>
        <dbReference type="ARBA" id="ARBA00022833"/>
    </source>
</evidence>
<gene>
    <name evidence="14" type="primary">ZNF550</name>
</gene>
<keyword evidence="9" id="KW-0804">Transcription</keyword>
<dbReference type="SMART" id="SM00355">
    <property type="entry name" value="ZnF_C2H2"/>
    <property type="match status" value="8"/>
</dbReference>
<evidence type="ECO:0000259" key="13">
    <source>
        <dbReference type="PROSITE" id="PS50805"/>
    </source>
</evidence>
<dbReference type="STRING" id="10141.ENSCPOP00000032629"/>
<reference evidence="15" key="1">
    <citation type="journal article" date="2011" name="Nature">
        <title>A high-resolution map of human evolutionary constraint using 29 mammals.</title>
        <authorList>
            <person name="Lindblad-Toh K."/>
            <person name="Garber M."/>
            <person name="Zuk O."/>
            <person name="Lin M.F."/>
            <person name="Parker B.J."/>
            <person name="Washietl S."/>
            <person name="Kheradpour P."/>
            <person name="Ernst J."/>
            <person name="Jordan G."/>
            <person name="Mauceli E."/>
            <person name="Ward L.D."/>
            <person name="Lowe C.B."/>
            <person name="Holloway A.K."/>
            <person name="Clamp M."/>
            <person name="Gnerre S."/>
            <person name="Alfoldi J."/>
            <person name="Beal K."/>
            <person name="Chang J."/>
            <person name="Clawson H."/>
            <person name="Cuff J."/>
            <person name="Di Palma F."/>
            <person name="Fitzgerald S."/>
            <person name="Flicek P."/>
            <person name="Guttman M."/>
            <person name="Hubisz M.J."/>
            <person name="Jaffe D.B."/>
            <person name="Jungreis I."/>
            <person name="Kent W.J."/>
            <person name="Kostka D."/>
            <person name="Lara M."/>
            <person name="Martins A.L."/>
            <person name="Massingham T."/>
            <person name="Moltke I."/>
            <person name="Raney B.J."/>
            <person name="Rasmussen M.D."/>
            <person name="Robinson J."/>
            <person name="Stark A."/>
            <person name="Vilella A.J."/>
            <person name="Wen J."/>
            <person name="Xie X."/>
            <person name="Zody M.C."/>
            <person name="Baldwin J."/>
            <person name="Bloom T."/>
            <person name="Chin C.W."/>
            <person name="Heiman D."/>
            <person name="Nicol R."/>
            <person name="Nusbaum C."/>
            <person name="Young S."/>
            <person name="Wilkinson J."/>
            <person name="Worley K.C."/>
            <person name="Kovar C.L."/>
            <person name="Muzny D.M."/>
            <person name="Gibbs R.A."/>
            <person name="Cree A."/>
            <person name="Dihn H.H."/>
            <person name="Fowler G."/>
            <person name="Jhangiani S."/>
            <person name="Joshi V."/>
            <person name="Lee S."/>
            <person name="Lewis L.R."/>
            <person name="Nazareth L.V."/>
            <person name="Okwuonu G."/>
            <person name="Santibanez J."/>
            <person name="Warren W.C."/>
            <person name="Mardis E.R."/>
            <person name="Weinstock G.M."/>
            <person name="Wilson R.K."/>
            <person name="Delehaunty K."/>
            <person name="Dooling D."/>
            <person name="Fronik C."/>
            <person name="Fulton L."/>
            <person name="Fulton B."/>
            <person name="Graves T."/>
            <person name="Minx P."/>
            <person name="Sodergren E."/>
            <person name="Birney E."/>
            <person name="Margulies E.H."/>
            <person name="Herrero J."/>
            <person name="Green E.D."/>
            <person name="Haussler D."/>
            <person name="Siepel A."/>
            <person name="Goldman N."/>
            <person name="Pollard K.S."/>
            <person name="Pedersen J.S."/>
            <person name="Lander E.S."/>
            <person name="Kellis M."/>
        </authorList>
    </citation>
    <scope>NUCLEOTIDE SEQUENCE [LARGE SCALE GENOMIC DNA]</scope>
    <source>
        <strain evidence="15">2N</strain>
    </source>
</reference>
<feature type="domain" description="C2H2-type" evidence="12">
    <location>
        <begin position="333"/>
        <end position="360"/>
    </location>
</feature>
<keyword evidence="8" id="KW-0238">DNA-binding</keyword>
<dbReference type="Bgee" id="ENSCPOG00000032567">
    <property type="expression patterns" value="Expressed in pituitary gland and 13 other cell types or tissues"/>
</dbReference>
<name>A0A286Y4Y6_CAVPO</name>
<dbReference type="InterPro" id="IPR036051">
    <property type="entry name" value="KRAB_dom_sf"/>
</dbReference>
<evidence type="ECO:0000256" key="11">
    <source>
        <dbReference type="PROSITE-ProRule" id="PRU00042"/>
    </source>
</evidence>
<dbReference type="FunFam" id="3.30.160.60:FF:000384">
    <property type="entry name" value="Zinc finger protein 550"/>
    <property type="match status" value="1"/>
</dbReference>
<protein>
    <submittedName>
        <fullName evidence="14">Zinc finger protein 550</fullName>
    </submittedName>
</protein>
<dbReference type="FunFam" id="3.30.160.60:FF:000295">
    <property type="entry name" value="zinc finger protein 19"/>
    <property type="match status" value="2"/>
</dbReference>
<dbReference type="SMART" id="SM00349">
    <property type="entry name" value="KRAB"/>
    <property type="match status" value="1"/>
</dbReference>
<feature type="domain" description="C2H2-type" evidence="12">
    <location>
        <begin position="361"/>
        <end position="388"/>
    </location>
</feature>
<feature type="domain" description="C2H2-type" evidence="12">
    <location>
        <begin position="389"/>
        <end position="412"/>
    </location>
</feature>
<evidence type="ECO:0000256" key="2">
    <source>
        <dbReference type="ARBA" id="ARBA00006991"/>
    </source>
</evidence>
<evidence type="ECO:0000256" key="7">
    <source>
        <dbReference type="ARBA" id="ARBA00023015"/>
    </source>
</evidence>
<proteinExistence type="inferred from homology"/>
<dbReference type="GeneID" id="100719272"/>
<dbReference type="Proteomes" id="UP000005447">
    <property type="component" value="Unassembled WGS sequence"/>
</dbReference>
<dbReference type="GO" id="GO:0005634">
    <property type="term" value="C:nucleus"/>
    <property type="evidence" value="ECO:0007669"/>
    <property type="project" value="UniProtKB-SubCell"/>
</dbReference>
<dbReference type="Gene3D" id="3.30.160.60">
    <property type="entry name" value="Classic Zinc Finger"/>
    <property type="match status" value="8"/>
</dbReference>
<feature type="domain" description="KRAB" evidence="13">
    <location>
        <begin position="12"/>
        <end position="83"/>
    </location>
</feature>
<dbReference type="SUPFAM" id="SSF57667">
    <property type="entry name" value="beta-beta-alpha zinc fingers"/>
    <property type="match status" value="4"/>
</dbReference>
<dbReference type="RefSeq" id="XP_003461731.2">
    <property type="nucleotide sequence ID" value="XM_003461683.5"/>
</dbReference>
<comment type="similarity">
    <text evidence="2">Belongs to the krueppel C2H2-type zinc-finger protein family.</text>
</comment>
<dbReference type="CDD" id="cd07765">
    <property type="entry name" value="KRAB_A-box"/>
    <property type="match status" value="1"/>
</dbReference>
<dbReference type="PROSITE" id="PS50157">
    <property type="entry name" value="ZINC_FINGER_C2H2_2"/>
    <property type="match status" value="8"/>
</dbReference>
<keyword evidence="3" id="KW-0479">Metal-binding</keyword>
<dbReference type="FunFam" id="3.30.160.60:FF:002063">
    <property type="entry name" value="RB associated KRAB zinc finger"/>
    <property type="match status" value="1"/>
</dbReference>
<dbReference type="InterPro" id="IPR050758">
    <property type="entry name" value="Znf_C2H2-type"/>
</dbReference>
<keyword evidence="10" id="KW-0539">Nucleus</keyword>
<dbReference type="OMA" id="LIQHYVV"/>
<dbReference type="Pfam" id="PF00096">
    <property type="entry name" value="zf-C2H2"/>
    <property type="match status" value="7"/>
</dbReference>
<feature type="domain" description="C2H2-type" evidence="12">
    <location>
        <begin position="305"/>
        <end position="332"/>
    </location>
</feature>
<dbReference type="CTD" id="162972"/>
<dbReference type="InterPro" id="IPR036236">
    <property type="entry name" value="Znf_C2H2_sf"/>
</dbReference>
<evidence type="ECO:0000256" key="8">
    <source>
        <dbReference type="ARBA" id="ARBA00023125"/>
    </source>
</evidence>
<dbReference type="KEGG" id="cpoc:100719272"/>
<keyword evidence="6" id="KW-0862">Zinc</keyword>
<evidence type="ECO:0000313" key="14">
    <source>
        <dbReference type="Ensembl" id="ENSCPOP00000032629.1"/>
    </source>
</evidence>
<keyword evidence="4" id="KW-0677">Repeat</keyword>
<evidence type="ECO:0000256" key="9">
    <source>
        <dbReference type="ARBA" id="ARBA00023163"/>
    </source>
</evidence>
<dbReference type="VEuPathDB" id="HostDB:ENSCPOG00000032567"/>
<dbReference type="GO" id="GO:0006355">
    <property type="term" value="P:regulation of DNA-templated transcription"/>
    <property type="evidence" value="ECO:0007669"/>
    <property type="project" value="InterPro"/>
</dbReference>
<evidence type="ECO:0000256" key="5">
    <source>
        <dbReference type="ARBA" id="ARBA00022771"/>
    </source>
</evidence>
<accession>A0A286Y4Y6</accession>
<dbReference type="Ensembl" id="ENSCPOT00000041627.1">
    <property type="protein sequence ID" value="ENSCPOP00000032629.1"/>
    <property type="gene ID" value="ENSCPOG00000032567.1"/>
</dbReference>
<dbReference type="PANTHER" id="PTHR23234">
    <property type="entry name" value="ZNF44 PROTEIN"/>
    <property type="match status" value="1"/>
</dbReference>
<comment type="subcellular location">
    <subcellularLocation>
        <location evidence="1">Nucleus</location>
    </subcellularLocation>
</comment>
<dbReference type="AlphaFoldDB" id="A0A286Y4Y6"/>
<feature type="domain" description="C2H2-type" evidence="12">
    <location>
        <begin position="249"/>
        <end position="276"/>
    </location>
</feature>
<evidence type="ECO:0000256" key="4">
    <source>
        <dbReference type="ARBA" id="ARBA00022737"/>
    </source>
</evidence>
<dbReference type="Gene3D" id="6.10.140.140">
    <property type="match status" value="1"/>
</dbReference>
<organism evidence="14 15">
    <name type="scientific">Cavia porcellus</name>
    <name type="common">Guinea pig</name>
    <dbReference type="NCBI Taxonomy" id="10141"/>
    <lineage>
        <taxon>Eukaryota</taxon>
        <taxon>Metazoa</taxon>
        <taxon>Chordata</taxon>
        <taxon>Craniata</taxon>
        <taxon>Vertebrata</taxon>
        <taxon>Euteleostomi</taxon>
        <taxon>Mammalia</taxon>
        <taxon>Eutheria</taxon>
        <taxon>Euarchontoglires</taxon>
        <taxon>Glires</taxon>
        <taxon>Rodentia</taxon>
        <taxon>Hystricomorpha</taxon>
        <taxon>Caviidae</taxon>
        <taxon>Cavia</taxon>
    </lineage>
</organism>
<evidence type="ECO:0000256" key="3">
    <source>
        <dbReference type="ARBA" id="ARBA00022723"/>
    </source>
</evidence>
<dbReference type="PROSITE" id="PS50805">
    <property type="entry name" value="KRAB"/>
    <property type="match status" value="1"/>
</dbReference>
<dbReference type="GO" id="GO:0008270">
    <property type="term" value="F:zinc ion binding"/>
    <property type="evidence" value="ECO:0007669"/>
    <property type="project" value="UniProtKB-KW"/>
</dbReference>
<evidence type="ECO:0000313" key="15">
    <source>
        <dbReference type="Proteomes" id="UP000005447"/>
    </source>
</evidence>
<dbReference type="GO" id="GO:0003677">
    <property type="term" value="F:DNA binding"/>
    <property type="evidence" value="ECO:0007669"/>
    <property type="project" value="UniProtKB-KW"/>
</dbReference>
<dbReference type="PROSITE" id="PS00028">
    <property type="entry name" value="ZINC_FINGER_C2H2_1"/>
    <property type="match status" value="8"/>
</dbReference>
<dbReference type="FunFam" id="3.30.160.60:FF:000352">
    <property type="entry name" value="zinc finger protein 3 homolog"/>
    <property type="match status" value="1"/>
</dbReference>
<keyword evidence="5 11" id="KW-0863">Zinc-finger</keyword>
<dbReference type="InParanoid" id="A0A286Y4Y6"/>
<dbReference type="FunFam" id="3.30.160.60:FF:002343">
    <property type="entry name" value="Zinc finger protein 33A"/>
    <property type="match status" value="1"/>
</dbReference>
<evidence type="ECO:0000256" key="1">
    <source>
        <dbReference type="ARBA" id="ARBA00004123"/>
    </source>
</evidence>
<dbReference type="EMBL" id="AAKN02055578">
    <property type="status" value="NOT_ANNOTATED_CDS"/>
    <property type="molecule type" value="Genomic_DNA"/>
</dbReference>
<dbReference type="InterPro" id="IPR013087">
    <property type="entry name" value="Znf_C2H2_type"/>
</dbReference>
<dbReference type="FunFam" id="3.30.160.60:FF:002090">
    <property type="entry name" value="Zinc finger protein 473"/>
    <property type="match status" value="1"/>
</dbReference>
<feature type="domain" description="C2H2-type" evidence="12">
    <location>
        <begin position="221"/>
        <end position="248"/>
    </location>
</feature>
<feature type="domain" description="C2H2-type" evidence="12">
    <location>
        <begin position="277"/>
        <end position="304"/>
    </location>
</feature>
<keyword evidence="7" id="KW-0805">Transcription regulation</keyword>
<evidence type="ECO:0000259" key="12">
    <source>
        <dbReference type="PROSITE" id="PS50157"/>
    </source>
</evidence>
<sequence>MAAQTEAPRVLETFSDVAVTFTQEEWRQLDLTQRTLYQEVMLEICTILVSLGYQVPKPELIYLPEHGQELWQMKGLMPVTCAGNRAQLQTSMPTTCLPSKSEEILLHGRQTQKSSEDFGWGTLEIRKGFWKGQKECPKETSPGNTCPEGGSLEMDGGLYSRILQEQAPPDILRGCDSQQTEKDTSVLAGKKSYSCKQCGKGFNRKWYLVRHQRVHTGLKPYECTACGKAFSQNSTLIRHYFIHTGEKPYTCVECGKAFKRRAYLTQHHPIHTGEKPYECPQCGKAFTHRSTFIRHSKTHTGEKPFKCKECEKAFATKAHLIQHYVVHTGEKPFECMDCRKAFRCSAELVQHRRVHTGEKPYECAQCGKAFHRNMYLVQHLVIHTGEMPYKCSECGKAFKRRSHLLQHQWVHS</sequence>
<feature type="domain" description="C2H2-type" evidence="12">
    <location>
        <begin position="193"/>
        <end position="220"/>
    </location>
</feature>
<dbReference type="InterPro" id="IPR001909">
    <property type="entry name" value="KRAB"/>
</dbReference>
<dbReference type="OrthoDB" id="6077919at2759"/>
<dbReference type="PANTHER" id="PTHR23234:SF8">
    <property type="entry name" value="C2H2-TYPE DOMAIN-CONTAINING PROTEIN"/>
    <property type="match status" value="1"/>
</dbReference>
<dbReference type="Pfam" id="PF01352">
    <property type="entry name" value="KRAB"/>
    <property type="match status" value="1"/>
</dbReference>